<proteinExistence type="predicted"/>
<evidence type="ECO:0000313" key="1">
    <source>
        <dbReference type="EMBL" id="KID49644.1"/>
    </source>
</evidence>
<gene>
    <name evidence="1" type="ORF">C095_05705</name>
</gene>
<sequence>MKEGKRCVGRPIGWRKENPRIMKSMRLDATLLEKLQKVAPEKKFVEKIEEGILLFLEKYEK</sequence>
<organism evidence="1 2">
    <name type="scientific">Fusobacterium necrophorum subsp. funduliforme B35</name>
    <dbReference type="NCBI Taxonomy" id="1226633"/>
    <lineage>
        <taxon>Bacteria</taxon>
        <taxon>Fusobacteriati</taxon>
        <taxon>Fusobacteriota</taxon>
        <taxon>Fusobacteriia</taxon>
        <taxon>Fusobacteriales</taxon>
        <taxon>Fusobacteriaceae</taxon>
        <taxon>Fusobacterium</taxon>
    </lineage>
</organism>
<protein>
    <submittedName>
        <fullName evidence="1">Uncharacterized protein</fullName>
    </submittedName>
</protein>
<reference evidence="1 2" key="1">
    <citation type="submission" date="2013-08" db="EMBL/GenBank/DDBJ databases">
        <title>An opportunistic ruminal bacterium that causes liver abscesses in cattle.</title>
        <authorList>
            <person name="Benahmed F.H."/>
            <person name="Rasmussen M."/>
            <person name="Harbottle H."/>
            <person name="Soppet D."/>
            <person name="Nagaraja T.G."/>
            <person name="Davidson M."/>
        </authorList>
    </citation>
    <scope>NUCLEOTIDE SEQUENCE [LARGE SCALE GENOMIC DNA]</scope>
    <source>
        <strain evidence="1 2">B35</strain>
    </source>
</reference>
<dbReference type="Proteomes" id="UP000031184">
    <property type="component" value="Unassembled WGS sequence"/>
</dbReference>
<dbReference type="AlphaFoldDB" id="A0A017H6B0"/>
<accession>A0A017H6B0</accession>
<evidence type="ECO:0000313" key="2">
    <source>
        <dbReference type="Proteomes" id="UP000031184"/>
    </source>
</evidence>
<dbReference type="EMBL" id="AUZI01000012">
    <property type="protein sequence ID" value="KID49644.1"/>
    <property type="molecule type" value="Genomic_DNA"/>
</dbReference>
<name>A0A017H6B0_9FUSO</name>
<dbReference type="RefSeq" id="WP_039121758.1">
    <property type="nucleotide sequence ID" value="NZ_AOJP01000006.1"/>
</dbReference>
<dbReference type="PATRIC" id="fig|1226633.4.peg.1154"/>
<comment type="caution">
    <text evidence="1">The sequence shown here is derived from an EMBL/GenBank/DDBJ whole genome shotgun (WGS) entry which is preliminary data.</text>
</comment>